<evidence type="ECO:0000313" key="1">
    <source>
        <dbReference type="EMBL" id="GEN87955.1"/>
    </source>
</evidence>
<keyword evidence="2" id="KW-1185">Reference proteome</keyword>
<reference evidence="1 2" key="1">
    <citation type="submission" date="2019-07" db="EMBL/GenBank/DDBJ databases">
        <title>Whole genome shotgun sequence of Oceanobacillus sojae NBRC 105379.</title>
        <authorList>
            <person name="Hosoyama A."/>
            <person name="Uohara A."/>
            <person name="Ohji S."/>
            <person name="Ichikawa N."/>
        </authorList>
    </citation>
    <scope>NUCLEOTIDE SEQUENCE [LARGE SCALE GENOMIC DNA]</scope>
    <source>
        <strain evidence="1 2">NBRC 105379</strain>
    </source>
</reference>
<protein>
    <submittedName>
        <fullName evidence="1">Uncharacterized protein</fullName>
    </submittedName>
</protein>
<comment type="caution">
    <text evidence="1">The sequence shown here is derived from an EMBL/GenBank/DDBJ whole genome shotgun (WGS) entry which is preliminary data.</text>
</comment>
<evidence type="ECO:0000313" key="2">
    <source>
        <dbReference type="Proteomes" id="UP000321558"/>
    </source>
</evidence>
<gene>
    <name evidence="1" type="ORF">OSO01_26940</name>
</gene>
<dbReference type="Proteomes" id="UP000321558">
    <property type="component" value="Unassembled WGS sequence"/>
</dbReference>
<name>A0A511ZKJ9_9BACI</name>
<sequence>MKKSLEHRGMLAILIDENYRKLRIGQVLMKIFIESAQNNILIEKVD</sequence>
<proteinExistence type="predicted"/>
<accession>A0A511ZKJ9</accession>
<organism evidence="1 2">
    <name type="scientific">Oceanobacillus sojae</name>
    <dbReference type="NCBI Taxonomy" id="582851"/>
    <lineage>
        <taxon>Bacteria</taxon>
        <taxon>Bacillati</taxon>
        <taxon>Bacillota</taxon>
        <taxon>Bacilli</taxon>
        <taxon>Bacillales</taxon>
        <taxon>Bacillaceae</taxon>
        <taxon>Oceanobacillus</taxon>
    </lineage>
</organism>
<dbReference type="EMBL" id="BJYM01000011">
    <property type="protein sequence ID" value="GEN87955.1"/>
    <property type="molecule type" value="Genomic_DNA"/>
</dbReference>
<dbReference type="AlphaFoldDB" id="A0A511ZKJ9"/>